<dbReference type="Proteomes" id="UP000299102">
    <property type="component" value="Unassembled WGS sequence"/>
</dbReference>
<evidence type="ECO:0000313" key="1">
    <source>
        <dbReference type="EMBL" id="GBO98439.1"/>
    </source>
</evidence>
<gene>
    <name evidence="1" type="ORF">EVAR_75_1</name>
</gene>
<keyword evidence="2" id="KW-1185">Reference proteome</keyword>
<dbReference type="EMBL" id="BGZK01000001">
    <property type="protein sequence ID" value="GBO98439.1"/>
    <property type="molecule type" value="Genomic_DNA"/>
</dbReference>
<sequence length="126" mass="14471">MTICSRDIDSYKTTTLSRGLEIARFAITYGKIDARRGFSCWLFVAVHERFSIRHEHKTQRDTSMRYTMSVPNVYCLPPEDIEKILSYYVGGVLLHVASQIRQRPLSQGNNVNPSALIYQLAYHQSA</sequence>
<comment type="caution">
    <text evidence="1">The sequence shown here is derived from an EMBL/GenBank/DDBJ whole genome shotgun (WGS) entry which is preliminary data.</text>
</comment>
<accession>A0A4C1SBH1</accession>
<name>A0A4C1SBH1_EUMVA</name>
<protein>
    <submittedName>
        <fullName evidence="1">Uncharacterized protein</fullName>
    </submittedName>
</protein>
<reference evidence="1 2" key="1">
    <citation type="journal article" date="2019" name="Commun. Biol.">
        <title>The bagworm genome reveals a unique fibroin gene that provides high tensile strength.</title>
        <authorList>
            <person name="Kono N."/>
            <person name="Nakamura H."/>
            <person name="Ohtoshi R."/>
            <person name="Tomita M."/>
            <person name="Numata K."/>
            <person name="Arakawa K."/>
        </authorList>
    </citation>
    <scope>NUCLEOTIDE SEQUENCE [LARGE SCALE GENOMIC DNA]</scope>
</reference>
<organism evidence="1 2">
    <name type="scientific">Eumeta variegata</name>
    <name type="common">Bagworm moth</name>
    <name type="synonym">Eumeta japonica</name>
    <dbReference type="NCBI Taxonomy" id="151549"/>
    <lineage>
        <taxon>Eukaryota</taxon>
        <taxon>Metazoa</taxon>
        <taxon>Ecdysozoa</taxon>
        <taxon>Arthropoda</taxon>
        <taxon>Hexapoda</taxon>
        <taxon>Insecta</taxon>
        <taxon>Pterygota</taxon>
        <taxon>Neoptera</taxon>
        <taxon>Endopterygota</taxon>
        <taxon>Lepidoptera</taxon>
        <taxon>Glossata</taxon>
        <taxon>Ditrysia</taxon>
        <taxon>Tineoidea</taxon>
        <taxon>Psychidae</taxon>
        <taxon>Oiketicinae</taxon>
        <taxon>Eumeta</taxon>
    </lineage>
</organism>
<dbReference type="AlphaFoldDB" id="A0A4C1SBH1"/>
<evidence type="ECO:0000313" key="2">
    <source>
        <dbReference type="Proteomes" id="UP000299102"/>
    </source>
</evidence>
<proteinExistence type="predicted"/>